<protein>
    <submittedName>
        <fullName evidence="1">Sulfotransferase</fullName>
    </submittedName>
</protein>
<name>A0ABX6T323_9SPHN</name>
<dbReference type="EMBL" id="CP060780">
    <property type="protein sequence ID" value="QNP43876.1"/>
    <property type="molecule type" value="Genomic_DNA"/>
</dbReference>
<sequence length="337" mass="37988">MKADYGIVDRLLHRVALGEATAGVFHEVERGRYLEGAPKDEGGHVFVTGLARAGTTILLRELYATGQFGSLLYADMPFVLAPNLWAGVSKGARKPFEAVERGHGDGIVIDLESPEAFDEVFWRLACGKDYIRPNCLLPHRPDRKMIARYRDYIRLVLRRRNRTRYLSKDNNNILRLGALAAAMPDCSFLLVIREPAAHARSLLRQHLRTLGDKDAFRLNYLRWLVHHEFGADHRPFRFPGSPDGDRTSLDYWLATWTACYSALETVVETHGNVLVVPYDRLCGDPQSWNAVAKTLEIAASGRQEIRIVSNGCQPLSETKPSSEAQALYERYLKRGIA</sequence>
<dbReference type="Pfam" id="PF13469">
    <property type="entry name" value="Sulfotransfer_3"/>
    <property type="match status" value="1"/>
</dbReference>
<evidence type="ECO:0000313" key="2">
    <source>
        <dbReference type="Proteomes" id="UP000516134"/>
    </source>
</evidence>
<dbReference type="Gene3D" id="3.40.50.300">
    <property type="entry name" value="P-loop containing nucleotide triphosphate hydrolases"/>
    <property type="match status" value="1"/>
</dbReference>
<dbReference type="RefSeq" id="WP_187715301.1">
    <property type="nucleotide sequence ID" value="NZ_BAABJC010000001.1"/>
</dbReference>
<keyword evidence="2" id="KW-1185">Reference proteome</keyword>
<organism evidence="1 2">
    <name type="scientific">Sphingomonas daechungensis</name>
    <dbReference type="NCBI Taxonomy" id="1176646"/>
    <lineage>
        <taxon>Bacteria</taxon>
        <taxon>Pseudomonadati</taxon>
        <taxon>Pseudomonadota</taxon>
        <taxon>Alphaproteobacteria</taxon>
        <taxon>Sphingomonadales</taxon>
        <taxon>Sphingomonadaceae</taxon>
        <taxon>Sphingomonas</taxon>
    </lineage>
</organism>
<dbReference type="SUPFAM" id="SSF52540">
    <property type="entry name" value="P-loop containing nucleoside triphosphate hydrolases"/>
    <property type="match status" value="1"/>
</dbReference>
<dbReference type="Proteomes" id="UP000516134">
    <property type="component" value="Chromosome"/>
</dbReference>
<evidence type="ECO:0000313" key="1">
    <source>
        <dbReference type="EMBL" id="QNP43876.1"/>
    </source>
</evidence>
<accession>A0ABX6T323</accession>
<reference evidence="1 2" key="1">
    <citation type="submission" date="2020-08" db="EMBL/GenBank/DDBJ databases">
        <title>Genome sequence of Sphingomonas daechungensis KACC 18115T.</title>
        <authorList>
            <person name="Hyun D.-W."/>
            <person name="Bae J.-W."/>
        </authorList>
    </citation>
    <scope>NUCLEOTIDE SEQUENCE [LARGE SCALE GENOMIC DNA]</scope>
    <source>
        <strain evidence="1 2">KACC 18115</strain>
    </source>
</reference>
<gene>
    <name evidence="1" type="ORF">H9L15_04385</name>
</gene>
<proteinExistence type="predicted"/>
<dbReference type="InterPro" id="IPR027417">
    <property type="entry name" value="P-loop_NTPase"/>
</dbReference>